<feature type="compositionally biased region" description="Acidic residues" evidence="5">
    <location>
        <begin position="430"/>
        <end position="446"/>
    </location>
</feature>
<dbReference type="SUPFAM" id="SSF52540">
    <property type="entry name" value="P-loop containing nucleoside triphosphate hydrolases"/>
    <property type="match status" value="1"/>
</dbReference>
<feature type="compositionally biased region" description="Acidic residues" evidence="5">
    <location>
        <begin position="410"/>
        <end position="421"/>
    </location>
</feature>
<comment type="similarity">
    <text evidence="1">Belongs to the ABC transporter superfamily.</text>
</comment>
<dbReference type="PANTHER" id="PTHR43776">
    <property type="entry name" value="TRANSPORT ATP-BINDING PROTEIN"/>
    <property type="match status" value="1"/>
</dbReference>
<dbReference type="Pfam" id="PF00005">
    <property type="entry name" value="ABC_tran"/>
    <property type="match status" value="1"/>
</dbReference>
<feature type="compositionally biased region" description="Acidic residues" evidence="5">
    <location>
        <begin position="455"/>
        <end position="471"/>
    </location>
</feature>
<dbReference type="Pfam" id="PF08352">
    <property type="entry name" value="oligo_HPY"/>
    <property type="match status" value="1"/>
</dbReference>
<dbReference type="EMBL" id="JBEOZY010000006">
    <property type="protein sequence ID" value="MER6164681.1"/>
    <property type="molecule type" value="Genomic_DNA"/>
</dbReference>
<protein>
    <submittedName>
        <fullName evidence="7">Dipeptide ABC transporter ATP-binding protein</fullName>
    </submittedName>
</protein>
<dbReference type="Proteomes" id="UP001496720">
    <property type="component" value="Unassembled WGS sequence"/>
</dbReference>
<dbReference type="NCBIfam" id="TIGR01727">
    <property type="entry name" value="oligo_HPY"/>
    <property type="match status" value="1"/>
</dbReference>
<feature type="compositionally biased region" description="Acidic residues" evidence="5">
    <location>
        <begin position="385"/>
        <end position="401"/>
    </location>
</feature>
<dbReference type="PANTHER" id="PTHR43776:SF7">
    <property type="entry name" value="D,D-DIPEPTIDE TRANSPORT ATP-BINDING PROTEIN DDPF-RELATED"/>
    <property type="match status" value="1"/>
</dbReference>
<accession>A0ABV1SSI1</accession>
<evidence type="ECO:0000256" key="2">
    <source>
        <dbReference type="ARBA" id="ARBA00022448"/>
    </source>
</evidence>
<feature type="domain" description="ABC transporter" evidence="6">
    <location>
        <begin position="23"/>
        <end position="273"/>
    </location>
</feature>
<gene>
    <name evidence="7" type="ORF">ABT188_08895</name>
</gene>
<organism evidence="7 8">
    <name type="scientific">Streptomyces violaceorubidus</name>
    <dbReference type="NCBI Taxonomy" id="284042"/>
    <lineage>
        <taxon>Bacteria</taxon>
        <taxon>Bacillati</taxon>
        <taxon>Actinomycetota</taxon>
        <taxon>Actinomycetes</taxon>
        <taxon>Kitasatosporales</taxon>
        <taxon>Streptomycetaceae</taxon>
        <taxon>Streptomyces</taxon>
    </lineage>
</organism>
<dbReference type="PROSITE" id="PS00211">
    <property type="entry name" value="ABC_TRANSPORTER_1"/>
    <property type="match status" value="1"/>
</dbReference>
<proteinExistence type="inferred from homology"/>
<evidence type="ECO:0000313" key="7">
    <source>
        <dbReference type="EMBL" id="MER6164681.1"/>
    </source>
</evidence>
<dbReference type="PROSITE" id="PS50893">
    <property type="entry name" value="ABC_TRANSPORTER_2"/>
    <property type="match status" value="1"/>
</dbReference>
<evidence type="ECO:0000313" key="8">
    <source>
        <dbReference type="Proteomes" id="UP001496720"/>
    </source>
</evidence>
<dbReference type="GO" id="GO:0005524">
    <property type="term" value="F:ATP binding"/>
    <property type="evidence" value="ECO:0007669"/>
    <property type="project" value="UniProtKB-KW"/>
</dbReference>
<feature type="region of interest" description="Disordered" evidence="5">
    <location>
        <begin position="381"/>
        <end position="477"/>
    </location>
</feature>
<reference evidence="7 8" key="1">
    <citation type="submission" date="2024-06" db="EMBL/GenBank/DDBJ databases">
        <title>The Natural Products Discovery Center: Release of the First 8490 Sequenced Strains for Exploring Actinobacteria Biosynthetic Diversity.</title>
        <authorList>
            <person name="Kalkreuter E."/>
            <person name="Kautsar S.A."/>
            <person name="Yang D."/>
            <person name="Bader C.D."/>
            <person name="Teijaro C.N."/>
            <person name="Fluegel L."/>
            <person name="Davis C.M."/>
            <person name="Simpson J.R."/>
            <person name="Lauterbach L."/>
            <person name="Steele A.D."/>
            <person name="Gui C."/>
            <person name="Meng S."/>
            <person name="Li G."/>
            <person name="Viehrig K."/>
            <person name="Ye F."/>
            <person name="Su P."/>
            <person name="Kiefer A.F."/>
            <person name="Nichols A."/>
            <person name="Cepeda A.J."/>
            <person name="Yan W."/>
            <person name="Fan B."/>
            <person name="Jiang Y."/>
            <person name="Adhikari A."/>
            <person name="Zheng C.-J."/>
            <person name="Schuster L."/>
            <person name="Cowan T.M."/>
            <person name="Smanski M.J."/>
            <person name="Chevrette M.G."/>
            <person name="De Carvalho L.P.S."/>
            <person name="Shen B."/>
        </authorList>
    </citation>
    <scope>NUCLEOTIDE SEQUENCE [LARGE SCALE GENOMIC DNA]</scope>
    <source>
        <strain evidence="7 8">NPDC001615</strain>
    </source>
</reference>
<evidence type="ECO:0000256" key="5">
    <source>
        <dbReference type="SAM" id="MobiDB-lite"/>
    </source>
</evidence>
<dbReference type="InterPro" id="IPR013563">
    <property type="entry name" value="Oligopep_ABC_C"/>
</dbReference>
<dbReference type="Gene3D" id="3.40.50.300">
    <property type="entry name" value="P-loop containing nucleotide triphosphate hydrolases"/>
    <property type="match status" value="1"/>
</dbReference>
<keyword evidence="8" id="KW-1185">Reference proteome</keyword>
<dbReference type="RefSeq" id="WP_352146645.1">
    <property type="nucleotide sequence ID" value="NZ_JBEOZY010000006.1"/>
</dbReference>
<dbReference type="CDD" id="cd03257">
    <property type="entry name" value="ABC_NikE_OppD_transporters"/>
    <property type="match status" value="1"/>
</dbReference>
<dbReference type="InterPro" id="IPR017871">
    <property type="entry name" value="ABC_transporter-like_CS"/>
</dbReference>
<comment type="caution">
    <text evidence="7">The sequence shown here is derived from an EMBL/GenBank/DDBJ whole genome shotgun (WGS) entry which is preliminary data.</text>
</comment>
<keyword evidence="3" id="KW-0547">Nucleotide-binding</keyword>
<keyword evidence="4 7" id="KW-0067">ATP-binding</keyword>
<evidence type="ECO:0000256" key="3">
    <source>
        <dbReference type="ARBA" id="ARBA00022741"/>
    </source>
</evidence>
<dbReference type="SMART" id="SM00382">
    <property type="entry name" value="AAA"/>
    <property type="match status" value="1"/>
</dbReference>
<dbReference type="InterPro" id="IPR050319">
    <property type="entry name" value="ABC_transp_ATP-bind"/>
</dbReference>
<dbReference type="InterPro" id="IPR003439">
    <property type="entry name" value="ABC_transporter-like_ATP-bd"/>
</dbReference>
<evidence type="ECO:0000259" key="6">
    <source>
        <dbReference type="PROSITE" id="PS50893"/>
    </source>
</evidence>
<keyword evidence="2" id="KW-0813">Transport</keyword>
<dbReference type="InterPro" id="IPR003593">
    <property type="entry name" value="AAA+_ATPase"/>
</dbReference>
<sequence length="477" mass="50877">MTIPAQTSGTTLTKDAAPGETLLKVTGLQKHFPIKKGLLQRQVGAVRAVDGIDFEVKAGETLGVVGESGCGKSTMGRLITRLLEPTAGKVEFEGKDITHLGVGGMRPLRRDVQMIFQDPYSSLNPRHTIGTIVSAPFKLQGVQPEGGVKKEVQRLLSVVGLNPEHYNRYPHEFSGGQRQRIGIARALALNPKLVVADEPVSALDVSIQAQVVNLLDDLQTELGLTYVIIAHDLSVVRHVSDRIAVMYLGKIMELADRDLLYKSPMHPYTKALMSAVPIPDPARKAAKSERILLKGDVPSPIAPPSGCRFHTRCWKATQICTTTEPPLKELRPGQQVACHHPENFEDQVPQDVVLLTAAKEAAELVSEQALAESAATSAAVAAEVEASEASEAEPSETEASETDASGAESPETEATETEASETEASGAESPETEATETEASETEASETEASGAESPETEAEASEGAESSDEEPPAKKK</sequence>
<dbReference type="NCBIfam" id="NF008453">
    <property type="entry name" value="PRK11308.1"/>
    <property type="match status" value="1"/>
</dbReference>
<name>A0ABV1SSI1_9ACTN</name>
<evidence type="ECO:0000256" key="1">
    <source>
        <dbReference type="ARBA" id="ARBA00005417"/>
    </source>
</evidence>
<dbReference type="InterPro" id="IPR027417">
    <property type="entry name" value="P-loop_NTPase"/>
</dbReference>
<evidence type="ECO:0000256" key="4">
    <source>
        <dbReference type="ARBA" id="ARBA00022840"/>
    </source>
</evidence>